<comment type="caution">
    <text evidence="3">The sequence shown here is derived from an EMBL/GenBank/DDBJ whole genome shotgun (WGS) entry which is preliminary data.</text>
</comment>
<feature type="transmembrane region" description="Helical" evidence="2">
    <location>
        <begin position="174"/>
        <end position="195"/>
    </location>
</feature>
<feature type="compositionally biased region" description="Low complexity" evidence="1">
    <location>
        <begin position="313"/>
        <end position="325"/>
    </location>
</feature>
<protein>
    <submittedName>
        <fullName evidence="3">Uncharacterized protein</fullName>
    </submittedName>
</protein>
<feature type="transmembrane region" description="Helical" evidence="2">
    <location>
        <begin position="201"/>
        <end position="219"/>
    </location>
</feature>
<reference evidence="3" key="1">
    <citation type="journal article" date="2014" name="Int. J. Syst. Evol. Microbiol.">
        <title>Complete genome sequence of Corynebacterium casei LMG S-19264T (=DSM 44701T), isolated from a smear-ripened cheese.</title>
        <authorList>
            <consortium name="US DOE Joint Genome Institute (JGI-PGF)"/>
            <person name="Walter F."/>
            <person name="Albersmeier A."/>
            <person name="Kalinowski J."/>
            <person name="Ruckert C."/>
        </authorList>
    </citation>
    <scope>NUCLEOTIDE SEQUENCE</scope>
    <source>
        <strain evidence="3">CGMCC 4.7430</strain>
    </source>
</reference>
<accession>A0A918E8U8</accession>
<feature type="transmembrane region" description="Helical" evidence="2">
    <location>
        <begin position="55"/>
        <end position="76"/>
    </location>
</feature>
<keyword evidence="2" id="KW-1133">Transmembrane helix</keyword>
<reference evidence="3" key="2">
    <citation type="submission" date="2020-09" db="EMBL/GenBank/DDBJ databases">
        <authorList>
            <person name="Sun Q."/>
            <person name="Zhou Y."/>
        </authorList>
    </citation>
    <scope>NUCLEOTIDE SEQUENCE</scope>
    <source>
        <strain evidence="3">CGMCC 4.7430</strain>
    </source>
</reference>
<evidence type="ECO:0000256" key="1">
    <source>
        <dbReference type="SAM" id="MobiDB-lite"/>
    </source>
</evidence>
<evidence type="ECO:0000256" key="2">
    <source>
        <dbReference type="SAM" id="Phobius"/>
    </source>
</evidence>
<name>A0A918E8U8_9ACTN</name>
<dbReference type="AlphaFoldDB" id="A0A918E8U8"/>
<sequence>MGGLVEAASAVVDRRLLTTTFLPVLVFLSALAAVAVAGVGWVTAVRWWAGLGAEVQVVMSGLVLAGALLFSQLLAVRRAGLIRVYEGYWDGLPYGERLAERCRLRFVAGEDQRRSLYPVDESRLMPTALGNILRGAEDHSGDRYGIDGVTAWPRLYPTLPDSFRQTFAAAAGDLDLMVTVSGLGLAFSLAGGVLGALLLPWYWALGCCWGGLVVAWWGYRGAVRAAEPYGELFRSAFDVYRWTLLDAMGLRRPTEYGGEPEQWRQLDKLWVIGAPDSTHVTSLGYPTTAPATDAPNPVEPVPDKDSTAPRASPPLQDSSLDLLPSGNGRKARPLRLGLWLVAGAVVAGIVVVVGSLAVRSPDGWVAARTLHPYRILAATDVKGPAGTAGRYALRQIEEGKQVPPEALGPRLPSGAVDGKTVITLRPAPGHLYADAAARGTTATLRLVRRTATSDGEATSRTFPGVTVLDLSGGEPRTSLVIALPADRVENLLDQVADSDVYLVTTTG</sequence>
<keyword evidence="4" id="KW-1185">Reference proteome</keyword>
<dbReference type="RefSeq" id="WP_189143534.1">
    <property type="nucleotide sequence ID" value="NZ_BMNK01000018.1"/>
</dbReference>
<feature type="transmembrane region" description="Helical" evidence="2">
    <location>
        <begin position="21"/>
        <end position="49"/>
    </location>
</feature>
<gene>
    <name evidence="3" type="ORF">GCM10012278_75450</name>
</gene>
<evidence type="ECO:0000313" key="4">
    <source>
        <dbReference type="Proteomes" id="UP000660745"/>
    </source>
</evidence>
<keyword evidence="2" id="KW-0472">Membrane</keyword>
<dbReference type="Proteomes" id="UP000660745">
    <property type="component" value="Unassembled WGS sequence"/>
</dbReference>
<evidence type="ECO:0000313" key="3">
    <source>
        <dbReference type="EMBL" id="GGP15467.1"/>
    </source>
</evidence>
<dbReference type="EMBL" id="BMNK01000018">
    <property type="protein sequence ID" value="GGP15467.1"/>
    <property type="molecule type" value="Genomic_DNA"/>
</dbReference>
<feature type="region of interest" description="Disordered" evidence="1">
    <location>
        <begin position="284"/>
        <end position="326"/>
    </location>
</feature>
<feature type="compositionally biased region" description="Low complexity" evidence="1">
    <location>
        <begin position="286"/>
        <end position="295"/>
    </location>
</feature>
<organism evidence="3 4">
    <name type="scientific">Nonomuraea glycinis</name>
    <dbReference type="NCBI Taxonomy" id="2047744"/>
    <lineage>
        <taxon>Bacteria</taxon>
        <taxon>Bacillati</taxon>
        <taxon>Actinomycetota</taxon>
        <taxon>Actinomycetes</taxon>
        <taxon>Streptosporangiales</taxon>
        <taxon>Streptosporangiaceae</taxon>
        <taxon>Nonomuraea</taxon>
    </lineage>
</organism>
<proteinExistence type="predicted"/>
<keyword evidence="2" id="KW-0812">Transmembrane</keyword>
<feature type="transmembrane region" description="Helical" evidence="2">
    <location>
        <begin position="336"/>
        <end position="358"/>
    </location>
</feature>